<dbReference type="GO" id="GO:0004252">
    <property type="term" value="F:serine-type endopeptidase activity"/>
    <property type="evidence" value="ECO:0007669"/>
    <property type="project" value="UniProtKB-UniRule"/>
</dbReference>
<dbReference type="Pfam" id="PF01726">
    <property type="entry name" value="LexA_DNA_bind"/>
    <property type="match status" value="1"/>
</dbReference>
<keyword evidence="4 12" id="KW-0227">DNA damage</keyword>
<sequence length="208" mass="22782">MALSPKEKEALEFIEAYFVDNGFPPTVREIGEAIGFTSKSSVYKLLRRLEAKGYLEIVPGEARGLRLIRPARGIPVLGKIPAGEPLIPYEDFEEVLPVDPSFFGAEKLFALRVKGDSMVGAGILPGDLVVIRVTEEAKNGEIVAAVLTEPEPEVTLKRLELKNGTLVLKPENLSYEPFVFEKEDVARGRVKILGVMVGLIRKGLNPAL</sequence>
<evidence type="ECO:0000313" key="16">
    <source>
        <dbReference type="EMBL" id="HHI96394.1"/>
    </source>
</evidence>
<dbReference type="NCBIfam" id="TIGR00498">
    <property type="entry name" value="lexA"/>
    <property type="match status" value="1"/>
</dbReference>
<evidence type="ECO:0000259" key="14">
    <source>
        <dbReference type="Pfam" id="PF00717"/>
    </source>
</evidence>
<evidence type="ECO:0000256" key="13">
    <source>
        <dbReference type="RuleBase" id="RU003991"/>
    </source>
</evidence>
<dbReference type="SUPFAM" id="SSF46785">
    <property type="entry name" value="Winged helix' DNA-binding domain"/>
    <property type="match status" value="1"/>
</dbReference>
<dbReference type="PANTHER" id="PTHR33516:SF2">
    <property type="entry name" value="LEXA REPRESSOR-RELATED"/>
    <property type="match status" value="1"/>
</dbReference>
<comment type="caution">
    <text evidence="16">The sequence shown here is derived from an EMBL/GenBank/DDBJ whole genome shotgun (WGS) entry which is preliminary data.</text>
</comment>
<keyword evidence="7 12" id="KW-0805">Transcription regulation</keyword>
<dbReference type="InterPro" id="IPR006199">
    <property type="entry name" value="LexA_DNA-bd_dom"/>
</dbReference>
<dbReference type="InterPro" id="IPR006200">
    <property type="entry name" value="LexA"/>
</dbReference>
<dbReference type="InterPro" id="IPR006197">
    <property type="entry name" value="Peptidase_S24_LexA"/>
</dbReference>
<dbReference type="InterPro" id="IPR036286">
    <property type="entry name" value="LexA/Signal_pep-like_sf"/>
</dbReference>
<organism evidence="16">
    <name type="scientific">Thermodesulfatator atlanticus</name>
    <dbReference type="NCBI Taxonomy" id="501497"/>
    <lineage>
        <taxon>Bacteria</taxon>
        <taxon>Pseudomonadati</taxon>
        <taxon>Thermodesulfobacteriota</taxon>
        <taxon>Thermodesulfobacteria</taxon>
        <taxon>Thermodesulfobacteriales</taxon>
        <taxon>Thermodesulfatatoraceae</taxon>
        <taxon>Thermodesulfatator</taxon>
    </lineage>
</organism>
<evidence type="ECO:0000259" key="15">
    <source>
        <dbReference type="Pfam" id="PF01726"/>
    </source>
</evidence>
<evidence type="ECO:0000256" key="12">
    <source>
        <dbReference type="HAMAP-Rule" id="MF_00015"/>
    </source>
</evidence>
<evidence type="ECO:0000256" key="5">
    <source>
        <dbReference type="ARBA" id="ARBA00022801"/>
    </source>
</evidence>
<feature type="domain" description="LexA repressor DNA-binding" evidence="15">
    <location>
        <begin position="2"/>
        <end position="64"/>
    </location>
</feature>
<dbReference type="PANTHER" id="PTHR33516">
    <property type="entry name" value="LEXA REPRESSOR"/>
    <property type="match status" value="1"/>
</dbReference>
<dbReference type="InterPro" id="IPR036388">
    <property type="entry name" value="WH-like_DNA-bd_sf"/>
</dbReference>
<evidence type="ECO:0000256" key="4">
    <source>
        <dbReference type="ARBA" id="ARBA00022763"/>
    </source>
</evidence>
<keyword evidence="9 12" id="KW-0804">Transcription</keyword>
<keyword evidence="3 12" id="KW-0235">DNA replication</keyword>
<evidence type="ECO:0000256" key="1">
    <source>
        <dbReference type="ARBA" id="ARBA00007484"/>
    </source>
</evidence>
<proteinExistence type="inferred from homology"/>
<dbReference type="PRINTS" id="PR00726">
    <property type="entry name" value="LEXASERPTASE"/>
</dbReference>
<feature type="domain" description="Peptidase S24/S26A/S26B/S26C" evidence="14">
    <location>
        <begin position="75"/>
        <end position="197"/>
    </location>
</feature>
<keyword evidence="8 12" id="KW-0238">DNA-binding</keyword>
<dbReference type="InterPro" id="IPR015927">
    <property type="entry name" value="Peptidase_S24_S26A/B/C"/>
</dbReference>
<dbReference type="Gene3D" id="1.10.10.10">
    <property type="entry name" value="Winged helix-like DNA-binding domain superfamily/Winged helix DNA-binding domain"/>
    <property type="match status" value="1"/>
</dbReference>
<dbReference type="GO" id="GO:0006508">
    <property type="term" value="P:proteolysis"/>
    <property type="evidence" value="ECO:0007669"/>
    <property type="project" value="InterPro"/>
</dbReference>
<feature type="active site" description="For autocatalytic cleavage activity" evidence="12">
    <location>
        <position position="157"/>
    </location>
</feature>
<keyword evidence="2 12" id="KW-0678">Repressor</keyword>
<name>A0A7V5NYM1_9BACT</name>
<dbReference type="EC" id="3.4.21.88" evidence="12"/>
<dbReference type="GO" id="GO:0006281">
    <property type="term" value="P:DNA repair"/>
    <property type="evidence" value="ECO:0007669"/>
    <property type="project" value="UniProtKB-UniRule"/>
</dbReference>
<dbReference type="GO" id="GO:0006260">
    <property type="term" value="P:DNA replication"/>
    <property type="evidence" value="ECO:0007669"/>
    <property type="project" value="UniProtKB-UniRule"/>
</dbReference>
<dbReference type="InterPro" id="IPR036390">
    <property type="entry name" value="WH_DNA-bd_sf"/>
</dbReference>
<evidence type="ECO:0000256" key="8">
    <source>
        <dbReference type="ARBA" id="ARBA00023125"/>
    </source>
</evidence>
<accession>A0A7V5NYM1</accession>
<dbReference type="HAMAP" id="MF_00015">
    <property type="entry name" value="LexA"/>
    <property type="match status" value="1"/>
</dbReference>
<dbReference type="Gene3D" id="2.10.109.10">
    <property type="entry name" value="Umud Fragment, subunit A"/>
    <property type="match status" value="1"/>
</dbReference>
<evidence type="ECO:0000256" key="10">
    <source>
        <dbReference type="ARBA" id="ARBA00023204"/>
    </source>
</evidence>
<evidence type="ECO:0000256" key="6">
    <source>
        <dbReference type="ARBA" id="ARBA00022813"/>
    </source>
</evidence>
<comment type="catalytic activity">
    <reaction evidence="12">
        <text>Hydrolysis of Ala-|-Gly bond in repressor LexA.</text>
        <dbReference type="EC" id="3.4.21.88"/>
    </reaction>
</comment>
<gene>
    <name evidence="12 16" type="primary">lexA</name>
    <name evidence="16" type="ORF">ENJ96_00910</name>
</gene>
<keyword evidence="11 12" id="KW-0742">SOS response</keyword>
<comment type="subunit">
    <text evidence="12">Homodimer.</text>
</comment>
<evidence type="ECO:0000256" key="2">
    <source>
        <dbReference type="ARBA" id="ARBA00022491"/>
    </source>
</evidence>
<dbReference type="CDD" id="cd06529">
    <property type="entry name" value="S24_LexA-like"/>
    <property type="match status" value="1"/>
</dbReference>
<keyword evidence="10 12" id="KW-0234">DNA repair</keyword>
<feature type="DNA-binding region" description="H-T-H motif" evidence="12">
    <location>
        <begin position="27"/>
        <end position="47"/>
    </location>
</feature>
<dbReference type="GO" id="GO:0009432">
    <property type="term" value="P:SOS response"/>
    <property type="evidence" value="ECO:0007669"/>
    <property type="project" value="UniProtKB-UniRule"/>
</dbReference>
<protein>
    <recommendedName>
        <fullName evidence="12">LexA repressor</fullName>
        <ecNumber evidence="12">3.4.21.88</ecNumber>
    </recommendedName>
</protein>
<evidence type="ECO:0000256" key="3">
    <source>
        <dbReference type="ARBA" id="ARBA00022705"/>
    </source>
</evidence>
<dbReference type="InterPro" id="IPR039418">
    <property type="entry name" value="LexA-like"/>
</dbReference>
<dbReference type="EMBL" id="DROK01000028">
    <property type="protein sequence ID" value="HHI96394.1"/>
    <property type="molecule type" value="Genomic_DNA"/>
</dbReference>
<comment type="similarity">
    <text evidence="1 12 13">Belongs to the peptidase S24 family.</text>
</comment>
<evidence type="ECO:0000256" key="7">
    <source>
        <dbReference type="ARBA" id="ARBA00023015"/>
    </source>
</evidence>
<dbReference type="AlphaFoldDB" id="A0A7V5NYM1"/>
<reference evidence="16" key="1">
    <citation type="journal article" date="2020" name="mSystems">
        <title>Genome- and Community-Level Interaction Insights into Carbon Utilization and Element Cycling Functions of Hydrothermarchaeota in Hydrothermal Sediment.</title>
        <authorList>
            <person name="Zhou Z."/>
            <person name="Liu Y."/>
            <person name="Xu W."/>
            <person name="Pan J."/>
            <person name="Luo Z.H."/>
            <person name="Li M."/>
        </authorList>
    </citation>
    <scope>NUCLEOTIDE SEQUENCE [LARGE SCALE GENOMIC DNA]</scope>
    <source>
        <strain evidence="16">HyVt-533</strain>
    </source>
</reference>
<evidence type="ECO:0000256" key="9">
    <source>
        <dbReference type="ARBA" id="ARBA00023163"/>
    </source>
</evidence>
<keyword evidence="6 12" id="KW-0068">Autocatalytic cleavage</keyword>
<keyword evidence="5 12" id="KW-0378">Hydrolase</keyword>
<feature type="active site" description="For autocatalytic cleavage activity" evidence="12">
    <location>
        <position position="117"/>
    </location>
</feature>
<dbReference type="SUPFAM" id="SSF51306">
    <property type="entry name" value="LexA/Signal peptidase"/>
    <property type="match status" value="1"/>
</dbReference>
<evidence type="ECO:0000256" key="11">
    <source>
        <dbReference type="ARBA" id="ARBA00023236"/>
    </source>
</evidence>
<dbReference type="GO" id="GO:0045892">
    <property type="term" value="P:negative regulation of DNA-templated transcription"/>
    <property type="evidence" value="ECO:0007669"/>
    <property type="project" value="UniProtKB-UniRule"/>
</dbReference>
<feature type="site" description="Cleavage; by autolysis" evidence="12">
    <location>
        <begin position="82"/>
        <end position="83"/>
    </location>
</feature>
<dbReference type="GO" id="GO:0003677">
    <property type="term" value="F:DNA binding"/>
    <property type="evidence" value="ECO:0007669"/>
    <property type="project" value="UniProtKB-UniRule"/>
</dbReference>
<dbReference type="Pfam" id="PF00717">
    <property type="entry name" value="Peptidase_S24"/>
    <property type="match status" value="1"/>
</dbReference>
<dbReference type="InterPro" id="IPR050077">
    <property type="entry name" value="LexA_repressor"/>
</dbReference>
<comment type="function">
    <text evidence="12">Represses a number of genes involved in the response to DNA damage (SOS response), including recA and lexA. In the presence of single-stranded DNA, RecA interacts with LexA causing an autocatalytic cleavage which disrupts the DNA-binding part of LexA, leading to derepression of the SOS regulon and eventually DNA repair.</text>
</comment>
<dbReference type="Proteomes" id="UP000886101">
    <property type="component" value="Unassembled WGS sequence"/>
</dbReference>